<evidence type="ECO:0000313" key="2">
    <source>
        <dbReference type="Proteomes" id="UP001219518"/>
    </source>
</evidence>
<gene>
    <name evidence="1" type="ORF">KUF71_021634</name>
</gene>
<dbReference type="Proteomes" id="UP001219518">
    <property type="component" value="Unassembled WGS sequence"/>
</dbReference>
<sequence>MTHNWKRWPFTDNEGYADLKLNQIPRCAQSTKITTSRQYTIENGYAESKCGQISSCTAHSNGLSPVVRSEMNTQNSILSKFLFAHSALKRLVSSVRSKMGTQMSVLRKLHAAQCA</sequence>
<proteinExistence type="predicted"/>
<accession>A0AAE1LAY4</accession>
<reference evidence="1" key="2">
    <citation type="journal article" date="2023" name="BMC Genomics">
        <title>Pest status, molecular evolution, and epigenetic factors derived from the genome assembly of Frankliniella fusca, a thysanopteran phytovirus vector.</title>
        <authorList>
            <person name="Catto M.A."/>
            <person name="Labadie P.E."/>
            <person name="Jacobson A.L."/>
            <person name="Kennedy G.G."/>
            <person name="Srinivasan R."/>
            <person name="Hunt B.G."/>
        </authorList>
    </citation>
    <scope>NUCLEOTIDE SEQUENCE</scope>
    <source>
        <strain evidence="1">PL_HMW_Pooled</strain>
    </source>
</reference>
<keyword evidence="2" id="KW-1185">Reference proteome</keyword>
<dbReference type="AlphaFoldDB" id="A0AAE1LAY4"/>
<evidence type="ECO:0000313" key="1">
    <source>
        <dbReference type="EMBL" id="KAK3912064.1"/>
    </source>
</evidence>
<feature type="non-terminal residue" evidence="1">
    <location>
        <position position="1"/>
    </location>
</feature>
<name>A0AAE1LAY4_9NEOP</name>
<protein>
    <submittedName>
        <fullName evidence="1">Carbohydrate sulfotransferase 13</fullName>
    </submittedName>
</protein>
<organism evidence="1 2">
    <name type="scientific">Frankliniella fusca</name>
    <dbReference type="NCBI Taxonomy" id="407009"/>
    <lineage>
        <taxon>Eukaryota</taxon>
        <taxon>Metazoa</taxon>
        <taxon>Ecdysozoa</taxon>
        <taxon>Arthropoda</taxon>
        <taxon>Hexapoda</taxon>
        <taxon>Insecta</taxon>
        <taxon>Pterygota</taxon>
        <taxon>Neoptera</taxon>
        <taxon>Paraneoptera</taxon>
        <taxon>Thysanoptera</taxon>
        <taxon>Terebrantia</taxon>
        <taxon>Thripoidea</taxon>
        <taxon>Thripidae</taxon>
        <taxon>Frankliniella</taxon>
    </lineage>
</organism>
<dbReference type="EMBL" id="JAHWGI010000289">
    <property type="protein sequence ID" value="KAK3912064.1"/>
    <property type="molecule type" value="Genomic_DNA"/>
</dbReference>
<reference evidence="1" key="1">
    <citation type="submission" date="2021-07" db="EMBL/GenBank/DDBJ databases">
        <authorList>
            <person name="Catto M.A."/>
            <person name="Jacobson A."/>
            <person name="Kennedy G."/>
            <person name="Labadie P."/>
            <person name="Hunt B.G."/>
            <person name="Srinivasan R."/>
        </authorList>
    </citation>
    <scope>NUCLEOTIDE SEQUENCE</scope>
    <source>
        <strain evidence="1">PL_HMW_Pooled</strain>
        <tissue evidence="1">Head</tissue>
    </source>
</reference>
<comment type="caution">
    <text evidence="1">The sequence shown here is derived from an EMBL/GenBank/DDBJ whole genome shotgun (WGS) entry which is preliminary data.</text>
</comment>